<organism evidence="1">
    <name type="scientific">Aspergillus niger</name>
    <dbReference type="NCBI Taxonomy" id="5061"/>
    <lineage>
        <taxon>Eukaryota</taxon>
        <taxon>Fungi</taxon>
        <taxon>Dikarya</taxon>
        <taxon>Ascomycota</taxon>
        <taxon>Pezizomycotina</taxon>
        <taxon>Eurotiomycetes</taxon>
        <taxon>Eurotiomycetidae</taxon>
        <taxon>Eurotiales</taxon>
        <taxon>Aspergillaceae</taxon>
        <taxon>Aspergillus</taxon>
        <taxon>Aspergillus subgen. Circumdati</taxon>
    </lineage>
</organism>
<dbReference type="KEGG" id="ang:An08g07190"/>
<gene>
    <name evidence="1" type="ORF">An08g07190</name>
</gene>
<protein>
    <submittedName>
        <fullName evidence="1">Uncharacterized protein</fullName>
    </submittedName>
</protein>
<dbReference type="RefSeq" id="XP_059601203.1">
    <property type="nucleotide sequence ID" value="XM_059749173.1"/>
</dbReference>
<dbReference type="VEuPathDB" id="FungiDB:An08g07190"/>
<proteinExistence type="predicted"/>
<dbReference type="GeneID" id="84591736"/>
<reference evidence="1" key="1">
    <citation type="submission" date="2025-02" db="EMBL/GenBank/DDBJ databases">
        <authorList>
            <consortium name="NCBI Genome Project"/>
        </authorList>
    </citation>
    <scope>NUCLEOTIDE SEQUENCE</scope>
</reference>
<sequence>MVDRNTTGGCFERSLMRICPLLPVFATEHEPMRHYQQDRPAWTQGQQGVVLPKWEGWRKRCPQAILSCIEQSKSIRRKEYKQGERPLMYELPRAAVTIVVGRLAIAARNHLISLGHVDPGRS</sequence>
<name>A0AAJ8DYV9_ASPNG</name>
<accession>A0AAJ8DYV9</accession>
<evidence type="ECO:0000313" key="1">
    <source>
        <dbReference type="RefSeq" id="XP_059601203.1"/>
    </source>
</evidence>
<reference evidence="1" key="2">
    <citation type="submission" date="2025-08" db="UniProtKB">
        <authorList>
            <consortium name="RefSeq"/>
        </authorList>
    </citation>
    <scope>IDENTIFICATION</scope>
</reference>
<dbReference type="AlphaFoldDB" id="A0AAJ8DYV9"/>